<dbReference type="AlphaFoldDB" id="A0A6J7TPU5"/>
<dbReference type="EMBL" id="CAFBQI010000134">
    <property type="protein sequence ID" value="CAB5054118.1"/>
    <property type="molecule type" value="Genomic_DNA"/>
</dbReference>
<reference evidence="2" key="1">
    <citation type="submission" date="2020-05" db="EMBL/GenBank/DDBJ databases">
        <authorList>
            <person name="Chiriac C."/>
            <person name="Salcher M."/>
            <person name="Ghai R."/>
            <person name="Kavagutti S V."/>
        </authorList>
    </citation>
    <scope>NUCLEOTIDE SEQUENCE</scope>
</reference>
<protein>
    <submittedName>
        <fullName evidence="2">Unannotated protein</fullName>
    </submittedName>
</protein>
<gene>
    <name evidence="2" type="ORF">UFOPK4303_01194</name>
</gene>
<sequence>MDPPVSVPIARGASKAASAAADPPPEPPGMRDKSHGLWVGPYAEFSVDEPIANSSIFVLPKITMSFFFKFATTVESYGGRQPSRIFEPHVVGMPFCVITSLSANGTPARGESLSPFLRFRSTAAACANAPSVSIYKNA</sequence>
<feature type="region of interest" description="Disordered" evidence="1">
    <location>
        <begin position="1"/>
        <end position="35"/>
    </location>
</feature>
<name>A0A6J7TPU5_9ZZZZ</name>
<evidence type="ECO:0000256" key="1">
    <source>
        <dbReference type="SAM" id="MobiDB-lite"/>
    </source>
</evidence>
<organism evidence="2">
    <name type="scientific">freshwater metagenome</name>
    <dbReference type="NCBI Taxonomy" id="449393"/>
    <lineage>
        <taxon>unclassified sequences</taxon>
        <taxon>metagenomes</taxon>
        <taxon>ecological metagenomes</taxon>
    </lineage>
</organism>
<accession>A0A6J7TPU5</accession>
<feature type="compositionally biased region" description="Low complexity" evidence="1">
    <location>
        <begin position="8"/>
        <end position="21"/>
    </location>
</feature>
<evidence type="ECO:0000313" key="2">
    <source>
        <dbReference type="EMBL" id="CAB5054118.1"/>
    </source>
</evidence>
<proteinExistence type="predicted"/>